<dbReference type="InterPro" id="IPR001680">
    <property type="entry name" value="WD40_rpt"/>
</dbReference>
<organism evidence="2 3">
    <name type="scientific">Paramecium octaurelia</name>
    <dbReference type="NCBI Taxonomy" id="43137"/>
    <lineage>
        <taxon>Eukaryota</taxon>
        <taxon>Sar</taxon>
        <taxon>Alveolata</taxon>
        <taxon>Ciliophora</taxon>
        <taxon>Intramacronucleata</taxon>
        <taxon>Oligohymenophorea</taxon>
        <taxon>Peniculida</taxon>
        <taxon>Parameciidae</taxon>
        <taxon>Paramecium</taxon>
    </lineage>
</organism>
<dbReference type="Pfam" id="PF00400">
    <property type="entry name" value="WD40"/>
    <property type="match status" value="3"/>
</dbReference>
<dbReference type="PROSITE" id="PS50294">
    <property type="entry name" value="WD_REPEATS_REGION"/>
    <property type="match status" value="2"/>
</dbReference>
<keyword evidence="1" id="KW-0853">WD repeat</keyword>
<dbReference type="PROSITE" id="PS50082">
    <property type="entry name" value="WD_REPEATS_2"/>
    <property type="match status" value="2"/>
</dbReference>
<sequence>MFKPQMIENEKDLFCLNNHTQQSRLVLFDQKIQKSQRICCSECLQTFQTDAKIVGLTIIIQNIEDVIQKNASSLEDITSNTIQKIKLCITSVQNLKTNFMKLFDSIIRTAEDWTLNLQAQREKFNQYSFYDELDNLINKQNKNFDTHIKLINTINRSWITKLCNILTQFNQNKDKLNLQQFYEQVISIGYFNLSPQYSIKLQLIDQSVKQWEKCQAIVFDYSGSIMVSTQKNDIRVWNFLNGTIKLVNTLQEHTDQVQCLVYSNKQNSFISCSQDKTIRCWQLVQNEWICSQPYQQHTDQVIFMLLNSNEDLLFSGSFDKSIKVWKVDFNQNKLKFLYSLNNHSNDVVSLSLNQSENLLVSCAKGYNQIIIWERKEEDKFEFKHFVTQSFQEYGHKVKFIKENQFMLITNANQMDKIFIFERKEGVFQVNESKTIHLMTNNKFYDEYHFPIIYNQVRNLIVLRYKMFIYILKEFNDGKYKIVDQLSCATYSIYGTITNNGQYLVYWDNKNQGYSVYELLNK</sequence>
<reference evidence="2" key="1">
    <citation type="submission" date="2021-01" db="EMBL/GenBank/DDBJ databases">
        <authorList>
            <consortium name="Genoscope - CEA"/>
            <person name="William W."/>
        </authorList>
    </citation>
    <scope>NUCLEOTIDE SEQUENCE</scope>
</reference>
<dbReference type="SMART" id="SM00320">
    <property type="entry name" value="WD40"/>
    <property type="match status" value="4"/>
</dbReference>
<feature type="repeat" description="WD" evidence="1">
    <location>
        <begin position="294"/>
        <end position="335"/>
    </location>
</feature>
<dbReference type="GO" id="GO:0097361">
    <property type="term" value="C:cytosolic [4Fe-4S] assembly targeting complex"/>
    <property type="evidence" value="ECO:0007669"/>
    <property type="project" value="TreeGrafter"/>
</dbReference>
<proteinExistence type="predicted"/>
<dbReference type="GO" id="GO:0016226">
    <property type="term" value="P:iron-sulfur cluster assembly"/>
    <property type="evidence" value="ECO:0007669"/>
    <property type="project" value="TreeGrafter"/>
</dbReference>
<gene>
    <name evidence="2" type="ORF">POCTA_138.1.T0510029</name>
</gene>
<protein>
    <recommendedName>
        <fullName evidence="4">WD domain, G-beta repeat protein</fullName>
    </recommendedName>
</protein>
<evidence type="ECO:0008006" key="4">
    <source>
        <dbReference type="Google" id="ProtNLM"/>
    </source>
</evidence>
<dbReference type="EMBL" id="CAJJDP010000051">
    <property type="protein sequence ID" value="CAD8167942.1"/>
    <property type="molecule type" value="Genomic_DNA"/>
</dbReference>
<dbReference type="Proteomes" id="UP000683925">
    <property type="component" value="Unassembled WGS sequence"/>
</dbReference>
<name>A0A8S1UVI9_PAROT</name>
<dbReference type="PANTHER" id="PTHR19920">
    <property type="entry name" value="WD40 PROTEIN CIAO1"/>
    <property type="match status" value="1"/>
</dbReference>
<keyword evidence="3" id="KW-1185">Reference proteome</keyword>
<comment type="caution">
    <text evidence="2">The sequence shown here is derived from an EMBL/GenBank/DDBJ whole genome shotgun (WGS) entry which is preliminary data.</text>
</comment>
<evidence type="ECO:0000256" key="1">
    <source>
        <dbReference type="PROSITE-ProRule" id="PRU00221"/>
    </source>
</evidence>
<dbReference type="OrthoDB" id="307517at2759"/>
<evidence type="ECO:0000313" key="2">
    <source>
        <dbReference type="EMBL" id="CAD8167942.1"/>
    </source>
</evidence>
<evidence type="ECO:0000313" key="3">
    <source>
        <dbReference type="Proteomes" id="UP000683925"/>
    </source>
</evidence>
<feature type="repeat" description="WD" evidence="1">
    <location>
        <begin position="250"/>
        <end position="283"/>
    </location>
</feature>
<accession>A0A8S1UVI9</accession>
<dbReference type="PANTHER" id="PTHR19920:SF0">
    <property type="entry name" value="CYTOSOLIC IRON-SULFUR PROTEIN ASSEMBLY PROTEIN CIAO1-RELATED"/>
    <property type="match status" value="1"/>
</dbReference>
<dbReference type="AlphaFoldDB" id="A0A8S1UVI9"/>